<dbReference type="RefSeq" id="WP_204711502.1">
    <property type="nucleotide sequence ID" value="NZ_JBHSZV010000049.1"/>
</dbReference>
<sequence>MTESMRLDFHTYIFNITDKYVCEDCKDRSMGPRHVSFPGLNLADVLIQCEKCGTAEYIKIKK</sequence>
<proteinExistence type="predicted"/>
<evidence type="ECO:0000313" key="2">
    <source>
        <dbReference type="Proteomes" id="UP001596410"/>
    </source>
</evidence>
<reference evidence="2" key="1">
    <citation type="journal article" date="2019" name="Int. J. Syst. Evol. Microbiol.">
        <title>The Global Catalogue of Microorganisms (GCM) 10K type strain sequencing project: providing services to taxonomists for standard genome sequencing and annotation.</title>
        <authorList>
            <consortium name="The Broad Institute Genomics Platform"/>
            <consortium name="The Broad Institute Genome Sequencing Center for Infectious Disease"/>
            <person name="Wu L."/>
            <person name="Ma J."/>
        </authorList>
    </citation>
    <scope>NUCLEOTIDE SEQUENCE [LARGE SCALE GENOMIC DNA]</scope>
    <source>
        <strain evidence="2">CGMCC 4.1621</strain>
    </source>
</reference>
<name>A0ABW2ER43_9BACI</name>
<gene>
    <name evidence="1" type="ORF">ACFQIC_17270</name>
</gene>
<dbReference type="Proteomes" id="UP001596410">
    <property type="component" value="Unassembled WGS sequence"/>
</dbReference>
<protein>
    <submittedName>
        <fullName evidence="1">Uncharacterized protein</fullName>
    </submittedName>
</protein>
<accession>A0ABW2ER43</accession>
<dbReference type="EMBL" id="JBHSZV010000049">
    <property type="protein sequence ID" value="MFC7063564.1"/>
    <property type="molecule type" value="Genomic_DNA"/>
</dbReference>
<evidence type="ECO:0000313" key="1">
    <source>
        <dbReference type="EMBL" id="MFC7063564.1"/>
    </source>
</evidence>
<keyword evidence="2" id="KW-1185">Reference proteome</keyword>
<organism evidence="1 2">
    <name type="scientific">Halobacillus seohaensis</name>
    <dbReference type="NCBI Taxonomy" id="447421"/>
    <lineage>
        <taxon>Bacteria</taxon>
        <taxon>Bacillati</taxon>
        <taxon>Bacillota</taxon>
        <taxon>Bacilli</taxon>
        <taxon>Bacillales</taxon>
        <taxon>Bacillaceae</taxon>
        <taxon>Halobacillus</taxon>
    </lineage>
</organism>
<comment type="caution">
    <text evidence="1">The sequence shown here is derived from an EMBL/GenBank/DDBJ whole genome shotgun (WGS) entry which is preliminary data.</text>
</comment>